<accession>A0ABW5J4R7</accession>
<dbReference type="SUPFAM" id="SSF52402">
    <property type="entry name" value="Adenine nucleotide alpha hydrolases-like"/>
    <property type="match status" value="2"/>
</dbReference>
<dbReference type="InterPro" id="IPR006015">
    <property type="entry name" value="Universal_stress_UspA"/>
</dbReference>
<dbReference type="PRINTS" id="PR01438">
    <property type="entry name" value="UNVRSLSTRESS"/>
</dbReference>
<comment type="caution">
    <text evidence="3">The sequence shown here is derived from an EMBL/GenBank/DDBJ whole genome shotgun (WGS) entry which is preliminary data.</text>
</comment>
<evidence type="ECO:0000313" key="4">
    <source>
        <dbReference type="Proteomes" id="UP001597510"/>
    </source>
</evidence>
<name>A0ABW5J4R7_9BACT</name>
<comment type="similarity">
    <text evidence="1">Belongs to the universal stress protein A family.</text>
</comment>
<proteinExistence type="inferred from homology"/>
<feature type="domain" description="UspA" evidence="2">
    <location>
        <begin position="1"/>
        <end position="139"/>
    </location>
</feature>
<dbReference type="Gene3D" id="3.40.50.620">
    <property type="entry name" value="HUPs"/>
    <property type="match status" value="2"/>
</dbReference>
<reference evidence="4" key="1">
    <citation type="journal article" date="2019" name="Int. J. Syst. Evol. Microbiol.">
        <title>The Global Catalogue of Microorganisms (GCM) 10K type strain sequencing project: providing services to taxonomists for standard genome sequencing and annotation.</title>
        <authorList>
            <consortium name="The Broad Institute Genomics Platform"/>
            <consortium name="The Broad Institute Genome Sequencing Center for Infectious Disease"/>
            <person name="Wu L."/>
            <person name="Ma J."/>
        </authorList>
    </citation>
    <scope>NUCLEOTIDE SEQUENCE [LARGE SCALE GENOMIC DNA]</scope>
    <source>
        <strain evidence="4">KCTC 52344</strain>
    </source>
</reference>
<dbReference type="Pfam" id="PF00582">
    <property type="entry name" value="Usp"/>
    <property type="match status" value="1"/>
</dbReference>
<evidence type="ECO:0000259" key="2">
    <source>
        <dbReference type="Pfam" id="PF00582"/>
    </source>
</evidence>
<dbReference type="RefSeq" id="WP_340236345.1">
    <property type="nucleotide sequence ID" value="NZ_JBBEWC010000006.1"/>
</dbReference>
<dbReference type="Proteomes" id="UP001597510">
    <property type="component" value="Unassembled WGS sequence"/>
</dbReference>
<dbReference type="PANTHER" id="PTHR46268:SF6">
    <property type="entry name" value="UNIVERSAL STRESS PROTEIN UP12"/>
    <property type="match status" value="1"/>
</dbReference>
<evidence type="ECO:0000256" key="1">
    <source>
        <dbReference type="ARBA" id="ARBA00008791"/>
    </source>
</evidence>
<keyword evidence="4" id="KW-1185">Reference proteome</keyword>
<organism evidence="3 4">
    <name type="scientific">Emticicia soli</name>
    <dbReference type="NCBI Taxonomy" id="2027878"/>
    <lineage>
        <taxon>Bacteria</taxon>
        <taxon>Pseudomonadati</taxon>
        <taxon>Bacteroidota</taxon>
        <taxon>Cytophagia</taxon>
        <taxon>Cytophagales</taxon>
        <taxon>Leadbetterellaceae</taxon>
        <taxon>Emticicia</taxon>
    </lineage>
</organism>
<gene>
    <name evidence="3" type="ORF">ACFSR2_02825</name>
</gene>
<dbReference type="PANTHER" id="PTHR46268">
    <property type="entry name" value="STRESS RESPONSE PROTEIN NHAX"/>
    <property type="match status" value="1"/>
</dbReference>
<dbReference type="InterPro" id="IPR006016">
    <property type="entry name" value="UspA"/>
</dbReference>
<evidence type="ECO:0000313" key="3">
    <source>
        <dbReference type="EMBL" id="MFD2519801.1"/>
    </source>
</evidence>
<dbReference type="CDD" id="cd00293">
    <property type="entry name" value="USP-like"/>
    <property type="match status" value="1"/>
</dbReference>
<sequence>MKTILLATDFSKAANKAIYLASQIAIKQEARLILFHAYRFMNTYDDNYGIPIDELKKLSARKLADLKKRILAKVDQPLEIEICNRRGFVLDTVKEVIAEFGVDLIIMSSVGDTPLGAGFFGSVATEMIDKLKTPMLVLPPKYRLKNIENAVMGIDLTKPIDAAAFGKAIYFLRDADAVVDVVFVAKDEEEAASEAIRKATLNLRELMKNVPHTFQTLVDKKRLEAINGFTKKRKAQLLITFPQHHGFFEKIFFTQNTRRLVFDAEVPVLAIQ</sequence>
<dbReference type="EMBL" id="JBHULC010000003">
    <property type="protein sequence ID" value="MFD2519801.1"/>
    <property type="molecule type" value="Genomic_DNA"/>
</dbReference>
<dbReference type="InterPro" id="IPR014729">
    <property type="entry name" value="Rossmann-like_a/b/a_fold"/>
</dbReference>
<protein>
    <submittedName>
        <fullName evidence="3">Universal stress protein</fullName>
    </submittedName>
</protein>